<feature type="region of interest" description="Disordered" evidence="3">
    <location>
        <begin position="278"/>
        <end position="302"/>
    </location>
</feature>
<evidence type="ECO:0000313" key="5">
    <source>
        <dbReference type="Proteomes" id="UP000283530"/>
    </source>
</evidence>
<accession>A0A3S3PIP7</accession>
<keyword evidence="5" id="KW-1185">Reference proteome</keyword>
<evidence type="ECO:0000313" key="4">
    <source>
        <dbReference type="EMBL" id="RWR91442.1"/>
    </source>
</evidence>
<evidence type="ECO:0000256" key="3">
    <source>
        <dbReference type="SAM" id="MobiDB-lite"/>
    </source>
</evidence>
<dbReference type="EMBL" id="QPKB01000008">
    <property type="protein sequence ID" value="RWR91442.1"/>
    <property type="molecule type" value="Genomic_DNA"/>
</dbReference>
<dbReference type="AlphaFoldDB" id="A0A3S3PIP7"/>
<dbReference type="InterPro" id="IPR011344">
    <property type="entry name" value="ssDNA-bd"/>
</dbReference>
<dbReference type="GO" id="GO:0006264">
    <property type="term" value="P:mitochondrial DNA replication"/>
    <property type="evidence" value="ECO:0007669"/>
    <property type="project" value="TreeGrafter"/>
</dbReference>
<evidence type="ECO:0000256" key="2">
    <source>
        <dbReference type="PROSITE-ProRule" id="PRU00252"/>
    </source>
</evidence>
<dbReference type="GO" id="GO:0003697">
    <property type="term" value="F:single-stranded DNA binding"/>
    <property type="evidence" value="ECO:0007669"/>
    <property type="project" value="InterPro"/>
</dbReference>
<dbReference type="SUPFAM" id="SSF50249">
    <property type="entry name" value="Nucleic acid-binding proteins"/>
    <property type="match status" value="1"/>
</dbReference>
<proteinExistence type="predicted"/>
<gene>
    <name evidence="4" type="ORF">CKAN_02059500</name>
</gene>
<feature type="region of interest" description="Disordered" evidence="3">
    <location>
        <begin position="30"/>
        <end position="80"/>
    </location>
</feature>
<sequence>MNLSRAIAAIPSKNRSLFRSLYLFQSSNLSTTATKPPRWPRKPKVEPPIPAPDTKGSIEAGVDAPPAPKPSPPAAADWPRPAEIPWQPKVANSVHLIGSVTIPVQLDVAPDGRFWAVSVLKQEKTADFPDLWIPMVFEGDLAQIAACHLKENELVYITGQISGEPPPFNIELRQTSIQVMVHDISYVKKSWMMKKPLEQNELASSRSENSKKNVDNEESLWKDLIANPDNWRDHRMDKKNGLVKPRFPDFKHKSTGAALWLGSAPEWIKSEHERGAFDADDVNPKQESNVHTSPPKISDGVIAGNSRQMDIGVKMTWCKESKESNLPKSSYSADKAEASWKDLLENPNNWWDNRSTKFNPKSPDFKHKVTGEALWIISKSTPTWSSALEQCYHWISYNILRKGVESAEGMRKNEALLLANGFEESITVTAAALSLASACGHAAICIVAFAVQNITVEF</sequence>
<name>A0A3S3PIP7_9MAGN</name>
<dbReference type="InterPro" id="IPR000424">
    <property type="entry name" value="Primosome_PriB/ssb"/>
</dbReference>
<dbReference type="GO" id="GO:0042645">
    <property type="term" value="C:mitochondrial nucleoid"/>
    <property type="evidence" value="ECO:0007669"/>
    <property type="project" value="TreeGrafter"/>
</dbReference>
<evidence type="ECO:0000256" key="1">
    <source>
        <dbReference type="ARBA" id="ARBA00023125"/>
    </source>
</evidence>
<comment type="caution">
    <text evidence="4">The sequence shown here is derived from an EMBL/GenBank/DDBJ whole genome shotgun (WGS) entry which is preliminary data.</text>
</comment>
<dbReference type="PROSITE" id="PS50935">
    <property type="entry name" value="SSB"/>
    <property type="match status" value="1"/>
</dbReference>
<dbReference type="PANTHER" id="PTHR10302:SF23">
    <property type="entry name" value="PROTEIN OSB4, CHLOROPLASTIC"/>
    <property type="match status" value="1"/>
</dbReference>
<keyword evidence="1 2" id="KW-0238">DNA-binding</keyword>
<reference evidence="4 5" key="1">
    <citation type="journal article" date="2019" name="Nat. Plants">
        <title>Stout camphor tree genome fills gaps in understanding of flowering plant genome evolution.</title>
        <authorList>
            <person name="Chaw S.M."/>
            <person name="Liu Y.C."/>
            <person name="Wu Y.W."/>
            <person name="Wang H.Y."/>
            <person name="Lin C.I."/>
            <person name="Wu C.S."/>
            <person name="Ke H.M."/>
            <person name="Chang L.Y."/>
            <person name="Hsu C.Y."/>
            <person name="Yang H.T."/>
            <person name="Sudianto E."/>
            <person name="Hsu M.H."/>
            <person name="Wu K.P."/>
            <person name="Wang L.N."/>
            <person name="Leebens-Mack J.H."/>
            <person name="Tsai I.J."/>
        </authorList>
    </citation>
    <scope>NUCLEOTIDE SEQUENCE [LARGE SCALE GENOMIC DNA]</scope>
    <source>
        <strain evidence="5">cv. Chaw 1501</strain>
        <tissue evidence="4">Young leaves</tissue>
    </source>
</reference>
<dbReference type="OrthoDB" id="1078367at2759"/>
<dbReference type="Proteomes" id="UP000283530">
    <property type="component" value="Unassembled WGS sequence"/>
</dbReference>
<organism evidence="4 5">
    <name type="scientific">Cinnamomum micranthum f. kanehirae</name>
    <dbReference type="NCBI Taxonomy" id="337451"/>
    <lineage>
        <taxon>Eukaryota</taxon>
        <taxon>Viridiplantae</taxon>
        <taxon>Streptophyta</taxon>
        <taxon>Embryophyta</taxon>
        <taxon>Tracheophyta</taxon>
        <taxon>Spermatophyta</taxon>
        <taxon>Magnoliopsida</taxon>
        <taxon>Magnoliidae</taxon>
        <taxon>Laurales</taxon>
        <taxon>Lauraceae</taxon>
        <taxon>Cinnamomum</taxon>
    </lineage>
</organism>
<dbReference type="PANTHER" id="PTHR10302">
    <property type="entry name" value="SINGLE-STRANDED DNA-BINDING PROTEIN"/>
    <property type="match status" value="1"/>
</dbReference>
<protein>
    <submittedName>
        <fullName evidence="4">Putative Plastid transcriptionally active 9</fullName>
    </submittedName>
</protein>
<dbReference type="InterPro" id="IPR012340">
    <property type="entry name" value="NA-bd_OB-fold"/>
</dbReference>